<evidence type="ECO:0000313" key="10">
    <source>
        <dbReference type="EMBL" id="ARO87575.1"/>
    </source>
</evidence>
<dbReference type="GO" id="GO:0015628">
    <property type="term" value="P:protein secretion by the type II secretion system"/>
    <property type="evidence" value="ECO:0007669"/>
    <property type="project" value="InterPro"/>
</dbReference>
<keyword evidence="4" id="KW-0997">Cell inner membrane</keyword>
<feature type="transmembrane region" description="Helical" evidence="8">
    <location>
        <begin position="270"/>
        <end position="292"/>
    </location>
</feature>
<evidence type="ECO:0000313" key="11">
    <source>
        <dbReference type="Proteomes" id="UP000012179"/>
    </source>
</evidence>
<dbReference type="Proteomes" id="UP000012179">
    <property type="component" value="Chromosome"/>
</dbReference>
<dbReference type="AlphaFoldDB" id="A0A1W6SP57"/>
<feature type="transmembrane region" description="Helical" evidence="8">
    <location>
        <begin position="166"/>
        <end position="189"/>
    </location>
</feature>
<reference evidence="10 11" key="1">
    <citation type="journal article" date="2015" name="Int. J. Syst. Evol. Microbiol.">
        <title>Nitrosospira lacus sp. nov., a psychrotolerant, ammonia-oxidizing bacterium from sandy lake sediment.</title>
        <authorList>
            <person name="Urakawa H."/>
            <person name="Garcia J.C."/>
            <person name="Nielsen J.L."/>
            <person name="Le V.Q."/>
            <person name="Kozlowski J.A."/>
            <person name="Stein L.Y."/>
            <person name="Lim C.K."/>
            <person name="Pommerening-Roser A."/>
            <person name="Martens-Habbena W."/>
            <person name="Stahl D.A."/>
            <person name="Klotz M.G."/>
        </authorList>
    </citation>
    <scope>NUCLEOTIDE SEQUENCE [LARGE SCALE GENOMIC DNA]</scope>
    <source>
        <strain evidence="10 11">APG3</strain>
    </source>
</reference>
<dbReference type="GO" id="GO:0005886">
    <property type="term" value="C:plasma membrane"/>
    <property type="evidence" value="ECO:0007669"/>
    <property type="project" value="UniProtKB-SubCell"/>
</dbReference>
<comment type="subcellular location">
    <subcellularLocation>
        <location evidence="1">Cell inner membrane</location>
        <topology evidence="1">Multi-pass membrane protein</topology>
    </subcellularLocation>
</comment>
<keyword evidence="11" id="KW-1185">Reference proteome</keyword>
<dbReference type="eggNOG" id="COG1459">
    <property type="taxonomic scope" value="Bacteria"/>
</dbReference>
<dbReference type="KEGG" id="nlc:EBAPG3_007210"/>
<evidence type="ECO:0000259" key="9">
    <source>
        <dbReference type="Pfam" id="PF00482"/>
    </source>
</evidence>
<dbReference type="InterPro" id="IPR011850">
    <property type="entry name" value="T2SS_GspF"/>
</dbReference>
<protein>
    <submittedName>
        <fullName evidence="10">Type II secretion system protein GspF</fullName>
    </submittedName>
</protein>
<gene>
    <name evidence="10" type="ORF">EBAPG3_007210</name>
</gene>
<dbReference type="InterPro" id="IPR042094">
    <property type="entry name" value="T2SS_GspF_sf"/>
</dbReference>
<dbReference type="GO" id="GO:0015627">
    <property type="term" value="C:type II protein secretion system complex"/>
    <property type="evidence" value="ECO:0007669"/>
    <property type="project" value="InterPro"/>
</dbReference>
<keyword evidence="5 8" id="KW-0812">Transmembrane</keyword>
<keyword evidence="7 8" id="KW-0472">Membrane</keyword>
<evidence type="ECO:0000256" key="2">
    <source>
        <dbReference type="ARBA" id="ARBA00005745"/>
    </source>
</evidence>
<proteinExistence type="inferred from homology"/>
<dbReference type="InterPro" id="IPR018076">
    <property type="entry name" value="T2SS_GspF_dom"/>
</dbReference>
<feature type="transmembrane region" description="Helical" evidence="8">
    <location>
        <begin position="209"/>
        <end position="234"/>
    </location>
</feature>
<comment type="similarity">
    <text evidence="2">Belongs to the GSP F family.</text>
</comment>
<evidence type="ECO:0000256" key="4">
    <source>
        <dbReference type="ARBA" id="ARBA00022519"/>
    </source>
</evidence>
<dbReference type="EMBL" id="CP021106">
    <property type="protein sequence ID" value="ARO87575.1"/>
    <property type="molecule type" value="Genomic_DNA"/>
</dbReference>
<dbReference type="OrthoDB" id="9805682at2"/>
<dbReference type="InterPro" id="IPR003004">
    <property type="entry name" value="GspF/PilC"/>
</dbReference>
<keyword evidence="6 8" id="KW-1133">Transmembrane helix</keyword>
<accession>A0A1W6SP57</accession>
<feature type="domain" description="Type II secretion system protein GspF" evidence="9">
    <location>
        <begin position="68"/>
        <end position="190"/>
    </location>
</feature>
<evidence type="ECO:0000256" key="7">
    <source>
        <dbReference type="ARBA" id="ARBA00023136"/>
    </source>
</evidence>
<evidence type="ECO:0000256" key="6">
    <source>
        <dbReference type="ARBA" id="ARBA00022989"/>
    </source>
</evidence>
<dbReference type="Pfam" id="PF00482">
    <property type="entry name" value="T2SSF"/>
    <property type="match status" value="2"/>
</dbReference>
<sequence length="401" mass="43668">MEAYRYEALDAAGRTVSGVVQADTPRQARAQLRAQGLLPSVVDQVRPREHAQLPWTRGISSAELSLLTRQLATLLSAGLTVEQSLTALIEEAAESATRELLGGIRTEVMGGLSLAGALGSYSKSFPDFYRALVHGGEESGALPVILQHLADYLDARQALKQKTSLALLYPILVTVVAILIVTGLLVYVVPQVVQVFQHSRQNLPLLTRALIGLSDFLGMAWPYLLTAITGGLIAARMMLRHDRAKYRWHALLLRMPWLGSLIRGENTSRFASTLSILVGGGVPLLTALNSGARVMSNVVMRKAIEDTIARVREGTGLARALRETRVFPPLLVHLVASGEMSGKLEQMLERAAQLETRALERRLAVFLTLLEPVMILVMGGIVLLIVLAILLPIIEINQLVH</sequence>
<evidence type="ECO:0000256" key="3">
    <source>
        <dbReference type="ARBA" id="ARBA00022475"/>
    </source>
</evidence>
<feature type="domain" description="Type II secretion system protein GspF" evidence="9">
    <location>
        <begin position="270"/>
        <end position="392"/>
    </location>
</feature>
<evidence type="ECO:0000256" key="5">
    <source>
        <dbReference type="ARBA" id="ARBA00022692"/>
    </source>
</evidence>
<dbReference type="PANTHER" id="PTHR30012">
    <property type="entry name" value="GENERAL SECRETION PATHWAY PROTEIN"/>
    <property type="match status" value="1"/>
</dbReference>
<dbReference type="FunFam" id="1.20.81.30:FF:000001">
    <property type="entry name" value="Type II secretion system protein F"/>
    <property type="match status" value="2"/>
</dbReference>
<evidence type="ECO:0000256" key="8">
    <source>
        <dbReference type="SAM" id="Phobius"/>
    </source>
</evidence>
<organism evidence="10 11">
    <name type="scientific">Nitrosospira lacus</name>
    <dbReference type="NCBI Taxonomy" id="1288494"/>
    <lineage>
        <taxon>Bacteria</taxon>
        <taxon>Pseudomonadati</taxon>
        <taxon>Pseudomonadota</taxon>
        <taxon>Betaproteobacteria</taxon>
        <taxon>Nitrosomonadales</taxon>
        <taxon>Nitrosomonadaceae</taxon>
        <taxon>Nitrosospira</taxon>
    </lineage>
</organism>
<dbReference type="NCBIfam" id="TIGR02120">
    <property type="entry name" value="GspF"/>
    <property type="match status" value="1"/>
</dbReference>
<dbReference type="Gene3D" id="1.20.81.30">
    <property type="entry name" value="Type II secretion system (T2SS), domain F"/>
    <property type="match status" value="2"/>
</dbReference>
<evidence type="ECO:0000256" key="1">
    <source>
        <dbReference type="ARBA" id="ARBA00004429"/>
    </source>
</evidence>
<feature type="transmembrane region" description="Helical" evidence="8">
    <location>
        <begin position="363"/>
        <end position="394"/>
    </location>
</feature>
<name>A0A1W6SP57_9PROT</name>
<keyword evidence="3" id="KW-1003">Cell membrane</keyword>
<dbReference type="PANTHER" id="PTHR30012:SF0">
    <property type="entry name" value="TYPE II SECRETION SYSTEM PROTEIN F-RELATED"/>
    <property type="match status" value="1"/>
</dbReference>
<dbReference type="PRINTS" id="PR00812">
    <property type="entry name" value="BCTERIALGSPF"/>
</dbReference>